<protein>
    <recommendedName>
        <fullName evidence="1">Luciferase-like domain-containing protein</fullName>
    </recommendedName>
</protein>
<dbReference type="InterPro" id="IPR050766">
    <property type="entry name" value="Bact_Lucif_Oxidored"/>
</dbReference>
<keyword evidence="3" id="KW-1185">Reference proteome</keyword>
<gene>
    <name evidence="2" type="ORF">GCM10022289_22240</name>
</gene>
<reference evidence="3" key="1">
    <citation type="journal article" date="2019" name="Int. J. Syst. Evol. Microbiol.">
        <title>The Global Catalogue of Microorganisms (GCM) 10K type strain sequencing project: providing services to taxonomists for standard genome sequencing and annotation.</title>
        <authorList>
            <consortium name="The Broad Institute Genomics Platform"/>
            <consortium name="The Broad Institute Genome Sequencing Center for Infectious Disease"/>
            <person name="Wu L."/>
            <person name="Ma J."/>
        </authorList>
    </citation>
    <scope>NUCLEOTIDE SEQUENCE [LARGE SCALE GENOMIC DNA]</scope>
    <source>
        <strain evidence="3">JCM 17626</strain>
    </source>
</reference>
<evidence type="ECO:0000259" key="1">
    <source>
        <dbReference type="Pfam" id="PF00296"/>
    </source>
</evidence>
<feature type="domain" description="Luciferase-like" evidence="1">
    <location>
        <begin position="1"/>
        <end position="236"/>
    </location>
</feature>
<evidence type="ECO:0000313" key="2">
    <source>
        <dbReference type="EMBL" id="GAA4204407.1"/>
    </source>
</evidence>
<dbReference type="PANTHER" id="PTHR30137">
    <property type="entry name" value="LUCIFERASE-LIKE MONOOXYGENASE"/>
    <property type="match status" value="1"/>
</dbReference>
<proteinExistence type="predicted"/>
<dbReference type="Pfam" id="PF00296">
    <property type="entry name" value="Bac_luciferase"/>
    <property type="match status" value="1"/>
</dbReference>
<dbReference type="Gene3D" id="3.20.20.30">
    <property type="entry name" value="Luciferase-like domain"/>
    <property type="match status" value="1"/>
</dbReference>
<accession>A0ABP8BDR8</accession>
<dbReference type="SUPFAM" id="SSF51679">
    <property type="entry name" value="Bacterial luciferase-like"/>
    <property type="match status" value="1"/>
</dbReference>
<dbReference type="PANTHER" id="PTHR30137:SF6">
    <property type="entry name" value="LUCIFERASE-LIKE MONOOXYGENASE"/>
    <property type="match status" value="1"/>
</dbReference>
<dbReference type="RefSeq" id="WP_344851526.1">
    <property type="nucleotide sequence ID" value="NZ_BAABBY010000005.1"/>
</dbReference>
<dbReference type="EMBL" id="BAABBY010000005">
    <property type="protein sequence ID" value="GAA4204407.1"/>
    <property type="molecule type" value="Genomic_DNA"/>
</dbReference>
<dbReference type="Proteomes" id="UP001501772">
    <property type="component" value="Unassembled WGS sequence"/>
</dbReference>
<dbReference type="InterPro" id="IPR011251">
    <property type="entry name" value="Luciferase-like_dom"/>
</dbReference>
<comment type="caution">
    <text evidence="2">The sequence shown here is derived from an EMBL/GenBank/DDBJ whole genome shotgun (WGS) entry which is preliminary data.</text>
</comment>
<name>A0ABP8BDR8_9SPHI</name>
<organism evidence="2 3">
    <name type="scientific">Pedobacter jeongneungensis</name>
    <dbReference type="NCBI Taxonomy" id="947309"/>
    <lineage>
        <taxon>Bacteria</taxon>
        <taxon>Pseudomonadati</taxon>
        <taxon>Bacteroidota</taxon>
        <taxon>Sphingobacteriia</taxon>
        <taxon>Sphingobacteriales</taxon>
        <taxon>Sphingobacteriaceae</taxon>
        <taxon>Pedobacter</taxon>
    </lineage>
</organism>
<sequence>MKIGILEFGAIDGHSGAEILENVLEYAQIADAAGFSRFWLTEHHPLSLAWNSPEMLIPTLACYTDRIKIGIAGTLSAVHSPYRVACDFKLLATLFPGRIDLGFANGKPNLTAAGYLLNRSDVTDEIYKTFNDNVRLTYDFLKGEAQSIAPVHGDLPEMWLLGASYNQLPFAREMGIGFSRSLFHTTDPAGKNADLLFSHMELFEARHKAPPPLNLAFAGICDADSQRAEKRFYDTYKTAYDPLSNFIVGSPAYFSDRLEALYEETGISEFIFKDLDTDNSRRLETLSTLSNLISDRIPILKSHD</sequence>
<dbReference type="InterPro" id="IPR036661">
    <property type="entry name" value="Luciferase-like_sf"/>
</dbReference>
<evidence type="ECO:0000313" key="3">
    <source>
        <dbReference type="Proteomes" id="UP001501772"/>
    </source>
</evidence>